<feature type="region of interest" description="Disordered" evidence="11">
    <location>
        <begin position="277"/>
        <end position="296"/>
    </location>
</feature>
<sequence>MNDRDEPTGTDGVGDATENLSGAYVLNALTEEERRSFEEILDGSEDIRKEVAELRETALLLAHAATPVTPSAGLRDSIMDKIARTAQLPSQTTAEQAPGPETAGGAGDEHERVAPRRRPVPEMEPTESEARVLHPTGAAQRRWFTRPVAILGAAAAAAGLFFGGGALVSAISGPGQSQEATASALDEIYAASDFQRTVAEVSTGGTATLVWSNDLKRSAIVADGLTSLPGDQTYELWYIGDDGAIPAGTFDTSSDSTVTQVLKGEMSPGDVIGVTVEPTGGSDQPTSDPIVALPSA</sequence>
<accession>A0A7W3JJC1</accession>
<evidence type="ECO:0000256" key="4">
    <source>
        <dbReference type="ARBA" id="ARBA00022692"/>
    </source>
</evidence>
<dbReference type="EMBL" id="BJUV01000003">
    <property type="protein sequence ID" value="GEK82093.1"/>
    <property type="molecule type" value="Genomic_DNA"/>
</dbReference>
<dbReference type="InterPro" id="IPR018764">
    <property type="entry name" value="RskA_C"/>
</dbReference>
<feature type="region of interest" description="Disordered" evidence="11">
    <location>
        <begin position="1"/>
        <end position="21"/>
    </location>
</feature>
<comment type="caution">
    <text evidence="15">The sequence shown here is derived from an EMBL/GenBank/DDBJ whole genome shotgun (WGS) entry which is preliminary data.</text>
</comment>
<proteinExistence type="predicted"/>
<keyword evidence="7 12" id="KW-0472">Membrane</keyword>
<dbReference type="GO" id="GO:0005886">
    <property type="term" value="C:plasma membrane"/>
    <property type="evidence" value="ECO:0007669"/>
    <property type="project" value="UniProtKB-SubCell"/>
</dbReference>
<keyword evidence="6" id="KW-0805">Transcription regulation</keyword>
<evidence type="ECO:0000256" key="6">
    <source>
        <dbReference type="ARBA" id="ARBA00023015"/>
    </source>
</evidence>
<feature type="transmembrane region" description="Helical" evidence="12">
    <location>
        <begin position="148"/>
        <end position="171"/>
    </location>
</feature>
<dbReference type="Pfam" id="PF10099">
    <property type="entry name" value="RskA_C"/>
    <property type="match status" value="1"/>
</dbReference>
<dbReference type="EMBL" id="JACGWW010000002">
    <property type="protein sequence ID" value="MBA8813932.1"/>
    <property type="molecule type" value="Genomic_DNA"/>
</dbReference>
<dbReference type="AlphaFoldDB" id="A0A7W3JJC1"/>
<keyword evidence="5 12" id="KW-1133">Transmembrane helix</keyword>
<evidence type="ECO:0000259" key="13">
    <source>
        <dbReference type="Pfam" id="PF10099"/>
    </source>
</evidence>
<dbReference type="OrthoDB" id="153510at2"/>
<dbReference type="InterPro" id="IPR041916">
    <property type="entry name" value="Anti_sigma_zinc_sf"/>
</dbReference>
<feature type="region of interest" description="Disordered" evidence="11">
    <location>
        <begin position="87"/>
        <end position="135"/>
    </location>
</feature>
<evidence type="ECO:0000313" key="16">
    <source>
        <dbReference type="Proteomes" id="UP000321154"/>
    </source>
</evidence>
<evidence type="ECO:0000256" key="3">
    <source>
        <dbReference type="ARBA" id="ARBA00022475"/>
    </source>
</evidence>
<comment type="subcellular location">
    <subcellularLocation>
        <location evidence="2">Cell membrane</location>
    </subcellularLocation>
    <subcellularLocation>
        <location evidence="1">Membrane</location>
        <topology evidence="1">Single-pass membrane protein</topology>
    </subcellularLocation>
</comment>
<dbReference type="InterPro" id="IPR051474">
    <property type="entry name" value="Anti-sigma-K/W_factor"/>
</dbReference>
<dbReference type="Proteomes" id="UP000522688">
    <property type="component" value="Unassembled WGS sequence"/>
</dbReference>
<evidence type="ECO:0000256" key="5">
    <source>
        <dbReference type="ARBA" id="ARBA00022989"/>
    </source>
</evidence>
<evidence type="ECO:0000256" key="10">
    <source>
        <dbReference type="ARBA" id="ARBA00030803"/>
    </source>
</evidence>
<keyword evidence="4 12" id="KW-0812">Transmembrane</keyword>
<evidence type="ECO:0000256" key="1">
    <source>
        <dbReference type="ARBA" id="ARBA00004167"/>
    </source>
</evidence>
<dbReference type="PANTHER" id="PTHR37461:SF1">
    <property type="entry name" value="ANTI-SIGMA-K FACTOR RSKA"/>
    <property type="match status" value="1"/>
</dbReference>
<reference evidence="14 16" key="1">
    <citation type="submission" date="2019-07" db="EMBL/GenBank/DDBJ databases">
        <title>Whole genome shotgun sequence of Frigoribacterium faeni NBRC 103066.</title>
        <authorList>
            <person name="Hosoyama A."/>
            <person name="Uohara A."/>
            <person name="Ohji S."/>
            <person name="Ichikawa N."/>
        </authorList>
    </citation>
    <scope>NUCLEOTIDE SEQUENCE [LARGE SCALE GENOMIC DNA]</scope>
    <source>
        <strain evidence="14 16">NBRC 103066</strain>
    </source>
</reference>
<keyword evidence="8" id="KW-0804">Transcription</keyword>
<dbReference type="GO" id="GO:0016989">
    <property type="term" value="F:sigma factor antagonist activity"/>
    <property type="evidence" value="ECO:0007669"/>
    <property type="project" value="TreeGrafter"/>
</dbReference>
<evidence type="ECO:0000256" key="2">
    <source>
        <dbReference type="ARBA" id="ARBA00004236"/>
    </source>
</evidence>
<evidence type="ECO:0000256" key="8">
    <source>
        <dbReference type="ARBA" id="ARBA00023163"/>
    </source>
</evidence>
<dbReference type="GO" id="GO:0006417">
    <property type="term" value="P:regulation of translation"/>
    <property type="evidence" value="ECO:0007669"/>
    <property type="project" value="TreeGrafter"/>
</dbReference>
<evidence type="ECO:0000256" key="12">
    <source>
        <dbReference type="SAM" id="Phobius"/>
    </source>
</evidence>
<evidence type="ECO:0000256" key="9">
    <source>
        <dbReference type="ARBA" id="ARBA00029829"/>
    </source>
</evidence>
<organism evidence="15 17">
    <name type="scientific">Frigoribacterium faeni</name>
    <dbReference type="NCBI Taxonomy" id="145483"/>
    <lineage>
        <taxon>Bacteria</taxon>
        <taxon>Bacillati</taxon>
        <taxon>Actinomycetota</taxon>
        <taxon>Actinomycetes</taxon>
        <taxon>Micrococcales</taxon>
        <taxon>Microbacteriaceae</taxon>
        <taxon>Frigoribacterium</taxon>
    </lineage>
</organism>
<evidence type="ECO:0000256" key="7">
    <source>
        <dbReference type="ARBA" id="ARBA00023136"/>
    </source>
</evidence>
<evidence type="ECO:0000256" key="11">
    <source>
        <dbReference type="SAM" id="MobiDB-lite"/>
    </source>
</evidence>
<evidence type="ECO:0000313" key="14">
    <source>
        <dbReference type="EMBL" id="GEK82093.1"/>
    </source>
</evidence>
<dbReference type="PANTHER" id="PTHR37461">
    <property type="entry name" value="ANTI-SIGMA-K FACTOR RSKA"/>
    <property type="match status" value="1"/>
</dbReference>
<protein>
    <recommendedName>
        <fullName evidence="10">Regulator of SigK</fullName>
    </recommendedName>
    <alternativeName>
        <fullName evidence="9">Sigma-K anti-sigma factor RskA</fullName>
    </alternativeName>
</protein>
<name>A0A7W3JJC1_9MICO</name>
<evidence type="ECO:0000313" key="17">
    <source>
        <dbReference type="Proteomes" id="UP000522688"/>
    </source>
</evidence>
<reference evidence="15 17" key="2">
    <citation type="submission" date="2020-07" db="EMBL/GenBank/DDBJ databases">
        <title>Sequencing the genomes of 1000 actinobacteria strains.</title>
        <authorList>
            <person name="Klenk H.-P."/>
        </authorList>
    </citation>
    <scope>NUCLEOTIDE SEQUENCE [LARGE SCALE GENOMIC DNA]</scope>
    <source>
        <strain evidence="15 17">DSM 10309</strain>
    </source>
</reference>
<dbReference type="Proteomes" id="UP000321154">
    <property type="component" value="Unassembled WGS sequence"/>
</dbReference>
<keyword evidence="16" id="KW-1185">Reference proteome</keyword>
<dbReference type="Gene3D" id="1.10.10.1320">
    <property type="entry name" value="Anti-sigma factor, zinc-finger domain"/>
    <property type="match status" value="1"/>
</dbReference>
<dbReference type="RefSeq" id="WP_146852465.1">
    <property type="nucleotide sequence ID" value="NZ_BAAAHR010000003.1"/>
</dbReference>
<keyword evidence="3" id="KW-1003">Cell membrane</keyword>
<evidence type="ECO:0000313" key="15">
    <source>
        <dbReference type="EMBL" id="MBA8813932.1"/>
    </source>
</evidence>
<feature type="domain" description="Anti-sigma K factor RskA C-terminal" evidence="13">
    <location>
        <begin position="151"/>
        <end position="290"/>
    </location>
</feature>
<gene>
    <name evidence="15" type="ORF">FB463_002181</name>
    <name evidence="14" type="ORF">FFA01_04020</name>
</gene>